<dbReference type="GO" id="GO:0016491">
    <property type="term" value="F:oxidoreductase activity"/>
    <property type="evidence" value="ECO:0007669"/>
    <property type="project" value="UniProtKB-KW"/>
</dbReference>
<dbReference type="AlphaFoldDB" id="A0A090Q350"/>
<gene>
    <name evidence="3" type="ORF">JCM19294_2145</name>
</gene>
<keyword evidence="4" id="KW-1185">Reference proteome</keyword>
<feature type="domain" description="FAD dependent oxidoreductase" evidence="2">
    <location>
        <begin position="3"/>
        <end position="321"/>
    </location>
</feature>
<dbReference type="InterPro" id="IPR006076">
    <property type="entry name" value="FAD-dep_OxRdtase"/>
</dbReference>
<dbReference type="GO" id="GO:0005737">
    <property type="term" value="C:cytoplasm"/>
    <property type="evidence" value="ECO:0007669"/>
    <property type="project" value="TreeGrafter"/>
</dbReference>
<protein>
    <recommendedName>
        <fullName evidence="2">FAD dependent oxidoreductase domain-containing protein</fullName>
    </recommendedName>
</protein>
<dbReference type="Pfam" id="PF01266">
    <property type="entry name" value="DAO"/>
    <property type="match status" value="1"/>
</dbReference>
<evidence type="ECO:0000313" key="3">
    <source>
        <dbReference type="EMBL" id="GAK96632.1"/>
    </source>
</evidence>
<evidence type="ECO:0000313" key="4">
    <source>
        <dbReference type="Proteomes" id="UP000029221"/>
    </source>
</evidence>
<organism evidence="3 4">
    <name type="scientific">Nonlabens tegetincola</name>
    <dbReference type="NCBI Taxonomy" id="323273"/>
    <lineage>
        <taxon>Bacteria</taxon>
        <taxon>Pseudomonadati</taxon>
        <taxon>Bacteroidota</taxon>
        <taxon>Flavobacteriia</taxon>
        <taxon>Flavobacteriales</taxon>
        <taxon>Flavobacteriaceae</taxon>
        <taxon>Nonlabens</taxon>
    </lineage>
</organism>
<dbReference type="InterPro" id="IPR036188">
    <property type="entry name" value="FAD/NAD-bd_sf"/>
</dbReference>
<evidence type="ECO:0000259" key="2">
    <source>
        <dbReference type="Pfam" id="PF01266"/>
    </source>
</evidence>
<evidence type="ECO:0000256" key="1">
    <source>
        <dbReference type="ARBA" id="ARBA00023002"/>
    </source>
</evidence>
<dbReference type="PANTHER" id="PTHR13847:SF289">
    <property type="entry name" value="GLYCINE OXIDASE"/>
    <property type="match status" value="1"/>
</dbReference>
<dbReference type="EMBL" id="BBML01000002">
    <property type="protein sequence ID" value="GAK96632.1"/>
    <property type="molecule type" value="Genomic_DNA"/>
</dbReference>
<dbReference type="SUPFAM" id="SSF51971">
    <property type="entry name" value="Nucleotide-binding domain"/>
    <property type="match status" value="1"/>
</dbReference>
<dbReference type="PANTHER" id="PTHR13847">
    <property type="entry name" value="SARCOSINE DEHYDROGENASE-RELATED"/>
    <property type="match status" value="1"/>
</dbReference>
<dbReference type="Gene3D" id="3.50.50.60">
    <property type="entry name" value="FAD/NAD(P)-binding domain"/>
    <property type="match status" value="2"/>
</dbReference>
<dbReference type="RefSeq" id="WP_042277987.1">
    <property type="nucleotide sequence ID" value="NZ_BBML01000002.1"/>
</dbReference>
<keyword evidence="1" id="KW-0560">Oxidoreductase</keyword>
<name>A0A090Q350_9FLAO</name>
<dbReference type="eggNOG" id="COG0665">
    <property type="taxonomic scope" value="Bacteria"/>
</dbReference>
<dbReference type="SUPFAM" id="SSF54373">
    <property type="entry name" value="FAD-linked reductases, C-terminal domain"/>
    <property type="match status" value="1"/>
</dbReference>
<comment type="caution">
    <text evidence="3">The sequence shown here is derived from an EMBL/GenBank/DDBJ whole genome shotgun (WGS) entry which is preliminary data.</text>
</comment>
<dbReference type="STRING" id="319236.BST91_07195"/>
<sequence>MKDTLIIGGGISGCTLAWQWYFNDKSFTLVTDQKKGSSAVAAGVYNPTILKRFTSVWKAQEQLEYMLPFYQKIEKELDCKLFHPYKILRRLHDNNEQKTWVAKSEKPELKPFMKGSISSLKIDGINAPFGYGEVTQTGWLDTLTFMSKSYEFFKNLDSFHAGNDDGLSFDNQSVIFNTEVFDHVIYAEGYAIKDNAKFNYLPLQGNKGEIMLIKVPDLKLNAIIKAGVFIMPYKDDMFWVGATYNRHDLSDNISHAGAQFLSSRLEKILTVPYEIVEYKWGIRPTTVDRRPFLGAHPNLKNHYVFNGMGSRAVLIAPWASEQLHNCIFNNTSLHPDIDIQRFR</sequence>
<dbReference type="Proteomes" id="UP000029221">
    <property type="component" value="Unassembled WGS sequence"/>
</dbReference>
<proteinExistence type="predicted"/>
<reference evidence="3" key="1">
    <citation type="journal article" date="2014" name="Genome Announc.">
        <title>Draft Genome Sequences of Marine Flavobacterium Nonlabens Strains NR17, NR24, NR27, NR32, NR33, and Ara13.</title>
        <authorList>
            <person name="Nakanishi M."/>
            <person name="Meirelles P."/>
            <person name="Suzuki R."/>
            <person name="Takatani N."/>
            <person name="Mino S."/>
            <person name="Suda W."/>
            <person name="Oshima K."/>
            <person name="Hattori M."/>
            <person name="Ohkuma M."/>
            <person name="Hosokawa M."/>
            <person name="Miyashita K."/>
            <person name="Thompson F.L."/>
            <person name="Niwa A."/>
            <person name="Sawabe T."/>
            <person name="Sawabe T."/>
        </authorList>
    </citation>
    <scope>NUCLEOTIDE SEQUENCE [LARGE SCALE GENOMIC DNA]</scope>
    <source>
        <strain evidence="3">JCM 19294</strain>
    </source>
</reference>
<accession>A0A090Q350</accession>
<dbReference type="Gene3D" id="3.30.9.10">
    <property type="entry name" value="D-Amino Acid Oxidase, subunit A, domain 2"/>
    <property type="match status" value="2"/>
</dbReference>